<protein>
    <submittedName>
        <fullName evidence="1">5027_t:CDS:1</fullName>
    </submittedName>
</protein>
<comment type="caution">
    <text evidence="1">The sequence shown here is derived from an EMBL/GenBank/DDBJ whole genome shotgun (WGS) entry which is preliminary data.</text>
</comment>
<evidence type="ECO:0000313" key="1">
    <source>
        <dbReference type="EMBL" id="CAG8526855.1"/>
    </source>
</evidence>
<dbReference type="Proteomes" id="UP000789525">
    <property type="component" value="Unassembled WGS sequence"/>
</dbReference>
<keyword evidence="2" id="KW-1185">Reference proteome</keyword>
<proteinExistence type="predicted"/>
<sequence length="392" mass="42510">MTTLCVLTITFVILACGGVGRPIVTQDITQTTVTATQITATNAQSTHSIIFAHDVDFAGPGGNGTPGVHDSSFDDSFLEILILDTAAHTEATASSQGAKQTLVPSSTILAPVVLSDTYESKVTSSITQAINNRFSFIVNAALSTEMPVTAVPAQAAPQRLEQIASMSLSDEVLDYPNAPNATIDLLLKETMHTLYAPWHAPSSASPESILFNKNIQALIVALAHAHAGAEAAIWDEMYTQDVGLEGQKSVEGISDYKRWKAPAGLEWQLKAMKENDRARESPKSKRESFKRLQNRISSAPEYYTPRKSARAKLASFVQEQEDDLSSFTDYYFTSAPNEASDEAEQTSRRSLDSAMENETEKGNPSFDRGDVAGQIITGKAMALLVVFHYTHD</sequence>
<name>A0ACA9LHE7_9GLOM</name>
<dbReference type="EMBL" id="CAJVPT010006045">
    <property type="protein sequence ID" value="CAG8526855.1"/>
    <property type="molecule type" value="Genomic_DNA"/>
</dbReference>
<organism evidence="1 2">
    <name type="scientific">Acaulospora colombiana</name>
    <dbReference type="NCBI Taxonomy" id="27376"/>
    <lineage>
        <taxon>Eukaryota</taxon>
        <taxon>Fungi</taxon>
        <taxon>Fungi incertae sedis</taxon>
        <taxon>Mucoromycota</taxon>
        <taxon>Glomeromycotina</taxon>
        <taxon>Glomeromycetes</taxon>
        <taxon>Diversisporales</taxon>
        <taxon>Acaulosporaceae</taxon>
        <taxon>Acaulospora</taxon>
    </lineage>
</organism>
<reference evidence="1" key="1">
    <citation type="submission" date="2021-06" db="EMBL/GenBank/DDBJ databases">
        <authorList>
            <person name="Kallberg Y."/>
            <person name="Tangrot J."/>
            <person name="Rosling A."/>
        </authorList>
    </citation>
    <scope>NUCLEOTIDE SEQUENCE</scope>
    <source>
        <strain evidence="1">CL356</strain>
    </source>
</reference>
<accession>A0ACA9LHE7</accession>
<evidence type="ECO:0000313" key="2">
    <source>
        <dbReference type="Proteomes" id="UP000789525"/>
    </source>
</evidence>
<gene>
    <name evidence="1" type="ORF">ACOLOM_LOCUS3902</name>
</gene>